<evidence type="ECO:0000313" key="3">
    <source>
        <dbReference type="Proteomes" id="UP000232163"/>
    </source>
</evidence>
<evidence type="ECO:0000313" key="2">
    <source>
        <dbReference type="EMBL" id="PIO46771.1"/>
    </source>
</evidence>
<accession>A0A2N9W4V3</accession>
<sequence length="335" mass="38247">MEHKCERREHRIDGPEVAMIAFAGIVVAFGIWAIYQIITGEIGTFTERTETVTKLGLFVAGVIGLPLAVWKGMLDHRQTREALRQGERVQQQMEYTEKQFKLTERQIAAAEETNLASILERSSALIADNQSEAQKMAGTAFFHYVATAQTETFRFEAIDLLSEFVADRDYDERTIRTAIHYLDEIGKKRGKRIKVKVDVKDKDYPIFYENLTGVTYKNCDFSGKRFNAGGLNYFEECKFARSLISYPLRILRGASFLDCEILHINSSGDAAIEFHNCDFTGCEHIVVTLKPVFSGCYFDLDNPPSDYVLKMFGNNLTGLRDFEIDEFKRPEVFDE</sequence>
<dbReference type="RefSeq" id="WP_100022262.1">
    <property type="nucleotide sequence ID" value="NZ_CP017940.1"/>
</dbReference>
<name>A0A2N9W4V3_9HYPH</name>
<keyword evidence="3" id="KW-1185">Reference proteome</keyword>
<gene>
    <name evidence="2" type="ORF">B5P45_02950</name>
</gene>
<proteinExistence type="predicted"/>
<keyword evidence="1" id="KW-1133">Transmembrane helix</keyword>
<evidence type="ECO:0000256" key="1">
    <source>
        <dbReference type="SAM" id="Phobius"/>
    </source>
</evidence>
<keyword evidence="1" id="KW-0472">Membrane</keyword>
<evidence type="ECO:0008006" key="4">
    <source>
        <dbReference type="Google" id="ProtNLM"/>
    </source>
</evidence>
<reference evidence="2 3" key="1">
    <citation type="journal article" date="2017" name="Int J Environ Stud">
        <title>Does the Miocene-Pliocene relict legume Oxytropis triphylla form nitrogen-fixing nodules with a combination of bacterial strains?</title>
        <authorList>
            <person name="Safronova V."/>
            <person name="Belimov A."/>
            <person name="Sazanova A."/>
            <person name="Kuznetsova I."/>
            <person name="Popova J."/>
            <person name="Andronov E."/>
            <person name="Verkhozina A."/>
            <person name="Tikhonovich I."/>
        </authorList>
    </citation>
    <scope>NUCLEOTIDE SEQUENCE [LARGE SCALE GENOMIC DNA]</scope>
    <source>
        <strain evidence="2 3">Tri-38</strain>
    </source>
</reference>
<feature type="transmembrane region" description="Helical" evidence="1">
    <location>
        <begin position="17"/>
        <end position="35"/>
    </location>
</feature>
<dbReference type="Proteomes" id="UP000232163">
    <property type="component" value="Unassembled WGS sequence"/>
</dbReference>
<dbReference type="EMBL" id="MZMT01000003">
    <property type="protein sequence ID" value="PIO46771.1"/>
    <property type="molecule type" value="Genomic_DNA"/>
</dbReference>
<protein>
    <recommendedName>
        <fullName evidence="4">Pentapeptide repeat-containing protein</fullName>
    </recommendedName>
</protein>
<dbReference type="AlphaFoldDB" id="A0A2N9W4V3"/>
<comment type="caution">
    <text evidence="2">The sequence shown here is derived from an EMBL/GenBank/DDBJ whole genome shotgun (WGS) entry which is preliminary data.</text>
</comment>
<organism evidence="2 3">
    <name type="scientific">Phyllobacterium zundukense</name>
    <dbReference type="NCBI Taxonomy" id="1867719"/>
    <lineage>
        <taxon>Bacteria</taxon>
        <taxon>Pseudomonadati</taxon>
        <taxon>Pseudomonadota</taxon>
        <taxon>Alphaproteobacteria</taxon>
        <taxon>Hyphomicrobiales</taxon>
        <taxon>Phyllobacteriaceae</taxon>
        <taxon>Phyllobacterium</taxon>
    </lineage>
</organism>
<feature type="transmembrane region" description="Helical" evidence="1">
    <location>
        <begin position="55"/>
        <end position="74"/>
    </location>
</feature>
<keyword evidence="1" id="KW-0812">Transmembrane</keyword>